<evidence type="ECO:0000313" key="1">
    <source>
        <dbReference type="EMBL" id="CAB5676133.1"/>
    </source>
</evidence>
<gene>
    <name evidence="1" type="ORF">GHA_01133</name>
</gene>
<comment type="caution">
    <text evidence="1">The sequence shown here is derived from an EMBL/GenBank/DDBJ whole genome shotgun (WGS) entry which is preliminary data.</text>
</comment>
<dbReference type="EMBL" id="CAHPSC010000011">
    <property type="protein sequence ID" value="CAB5676133.1"/>
    <property type="molecule type" value="Genomic_DNA"/>
</dbReference>
<protein>
    <submittedName>
        <fullName evidence="1">Uncharacterized protein</fullName>
    </submittedName>
</protein>
<sequence length="282" mass="30418">MNTEKTTMTNDCKTCPVSTGTHKPAEAVHQIDEPQAEALLELAAYRFTVENREARIAELESQLEAIGAGGVEPLRKPAAAPQAVQAAGRVYLVATGEVRNGMELYERHDEPVPLAECEVLYASAVHAAHTAPQAAVPQGVERWPSVEVLAASYEDAFGSKPTGNLYVNLSVLALALQERCNLAATQPAVQGIDGREFPPLTPELASILGLMCFQCISFAQALRAAGHTIKTRAEDEQAAVLHWMLGHYFRHGDDWRTAAAEDMKRMEAEALAAQPKQGGDHG</sequence>
<accession>A0AA35D6F7</accession>
<proteinExistence type="predicted"/>
<dbReference type="Proteomes" id="UP000834458">
    <property type="component" value="Unassembled WGS sequence"/>
</dbReference>
<dbReference type="AlphaFoldDB" id="A0AA35D6F7"/>
<evidence type="ECO:0000313" key="2">
    <source>
        <dbReference type="Proteomes" id="UP000834458"/>
    </source>
</evidence>
<name>A0AA35D6F7_9BURK</name>
<reference evidence="1" key="1">
    <citation type="submission" date="2020-05" db="EMBL/GenBank/DDBJ databases">
        <authorList>
            <person name="Delgado-Blas J."/>
        </authorList>
    </citation>
    <scope>NUCLEOTIDE SEQUENCE</scope>
    <source>
        <strain evidence="1">BB1454</strain>
    </source>
</reference>
<organism evidence="1 2">
    <name type="scientific">Comamonas aquatica</name>
    <dbReference type="NCBI Taxonomy" id="225991"/>
    <lineage>
        <taxon>Bacteria</taxon>
        <taxon>Pseudomonadati</taxon>
        <taxon>Pseudomonadota</taxon>
        <taxon>Betaproteobacteria</taxon>
        <taxon>Burkholderiales</taxon>
        <taxon>Comamonadaceae</taxon>
        <taxon>Comamonas</taxon>
    </lineage>
</organism>